<reference evidence="5 6" key="1">
    <citation type="journal article" date="2012" name="J. Bacteriol.">
        <title>Genome sequence of the pathogenic Herbaspirillum seropedicae strain Os34, isolated from rice roots.</title>
        <authorList>
            <person name="Ye W."/>
            <person name="Ye S."/>
            <person name="Liu J."/>
            <person name="Chang S."/>
            <person name="Chen M."/>
            <person name="Zhu B."/>
            <person name="Guo L."/>
            <person name="An Q."/>
        </authorList>
    </citation>
    <scope>NUCLEOTIDE SEQUENCE [LARGE SCALE GENOMIC DNA]</scope>
    <source>
        <strain evidence="5 6">Os34</strain>
    </source>
</reference>
<dbReference type="RefSeq" id="WP_017454020.1">
    <property type="nucleotide sequence ID" value="NZ_CP008956.1"/>
</dbReference>
<dbReference type="PANTHER" id="PTHR12599">
    <property type="entry name" value="PTERIN-4-ALPHA-CARBINOLAMINE DEHYDRATASE"/>
    <property type="match status" value="1"/>
</dbReference>
<dbReference type="SUPFAM" id="SSF55248">
    <property type="entry name" value="PCD-like"/>
    <property type="match status" value="1"/>
</dbReference>
<dbReference type="EMBL" id="CP008956">
    <property type="protein sequence ID" value="QJQ00025.1"/>
    <property type="molecule type" value="Genomic_DNA"/>
</dbReference>
<name>A0A6M3ZN59_9BURK</name>
<dbReference type="InterPro" id="IPR001533">
    <property type="entry name" value="Pterin_deHydtase"/>
</dbReference>
<evidence type="ECO:0000256" key="1">
    <source>
        <dbReference type="ARBA" id="ARBA00001554"/>
    </source>
</evidence>
<dbReference type="InterPro" id="IPR036428">
    <property type="entry name" value="PCD_sf"/>
</dbReference>
<keyword evidence="3 4" id="KW-0456">Lyase</keyword>
<dbReference type="Proteomes" id="UP000501648">
    <property type="component" value="Chromosome"/>
</dbReference>
<proteinExistence type="inferred from homology"/>
<evidence type="ECO:0000313" key="6">
    <source>
        <dbReference type="Proteomes" id="UP000501648"/>
    </source>
</evidence>
<organism evidence="5 6">
    <name type="scientific">Herbaspirillum rubrisubalbicans Os34</name>
    <dbReference type="NCBI Taxonomy" id="1235827"/>
    <lineage>
        <taxon>Bacteria</taxon>
        <taxon>Pseudomonadati</taxon>
        <taxon>Pseudomonadota</taxon>
        <taxon>Betaproteobacteria</taxon>
        <taxon>Burkholderiales</taxon>
        <taxon>Oxalobacteraceae</taxon>
        <taxon>Herbaspirillum</taxon>
    </lineage>
</organism>
<evidence type="ECO:0000256" key="4">
    <source>
        <dbReference type="HAMAP-Rule" id="MF_00434"/>
    </source>
</evidence>
<dbReference type="AlphaFoldDB" id="A0A6M3ZN59"/>
<evidence type="ECO:0000256" key="3">
    <source>
        <dbReference type="ARBA" id="ARBA00023239"/>
    </source>
</evidence>
<comment type="catalytic activity">
    <reaction evidence="1 4">
        <text>(4aS,6R)-4a-hydroxy-L-erythro-5,6,7,8-tetrahydrobiopterin = (6R)-L-erythro-6,7-dihydrobiopterin + H2O</text>
        <dbReference type="Rhea" id="RHEA:11920"/>
        <dbReference type="ChEBI" id="CHEBI:15377"/>
        <dbReference type="ChEBI" id="CHEBI:15642"/>
        <dbReference type="ChEBI" id="CHEBI:43120"/>
        <dbReference type="EC" id="4.2.1.96"/>
    </reaction>
</comment>
<gene>
    <name evidence="5" type="ORF">C798_07200</name>
</gene>
<dbReference type="GO" id="GO:0006729">
    <property type="term" value="P:tetrahydrobiopterin biosynthetic process"/>
    <property type="evidence" value="ECO:0007669"/>
    <property type="project" value="InterPro"/>
</dbReference>
<dbReference type="Pfam" id="PF01329">
    <property type="entry name" value="Pterin_4a"/>
    <property type="match status" value="1"/>
</dbReference>
<comment type="similarity">
    <text evidence="2 4">Belongs to the pterin-4-alpha-carbinolamine dehydratase family.</text>
</comment>
<evidence type="ECO:0000313" key="5">
    <source>
        <dbReference type="EMBL" id="QJQ00025.1"/>
    </source>
</evidence>
<sequence length="118" mass="12951">MSITASTLAAARCIQPIEALDEAAIASHLAALPDWKIDDGKLARTFDFSNYYQTLAFVNAMAWIIHAEDHHPELVVTYNRCQVKFDTHSVNQGRGGLSANDFICAAKVDVIFAQRANA</sequence>
<accession>A0A6M3ZN59</accession>
<dbReference type="HAMAP" id="MF_00434">
    <property type="entry name" value="Pterin_4_alpha"/>
    <property type="match status" value="1"/>
</dbReference>
<dbReference type="EC" id="4.2.1.96" evidence="4"/>
<dbReference type="PANTHER" id="PTHR12599:SF0">
    <property type="entry name" value="PTERIN-4-ALPHA-CARBINOLAMINE DEHYDRATASE"/>
    <property type="match status" value="1"/>
</dbReference>
<dbReference type="GO" id="GO:0008124">
    <property type="term" value="F:4-alpha-hydroxytetrahydrobiopterin dehydratase activity"/>
    <property type="evidence" value="ECO:0007669"/>
    <property type="project" value="UniProtKB-UniRule"/>
</dbReference>
<protein>
    <recommendedName>
        <fullName evidence="4">Putative pterin-4-alpha-carbinolamine dehydratase</fullName>
        <shortName evidence="4">PHS</shortName>
        <ecNumber evidence="4">4.2.1.96</ecNumber>
    </recommendedName>
    <alternativeName>
        <fullName evidence="4">4-alpha-hydroxy-tetrahydropterin dehydratase</fullName>
    </alternativeName>
    <alternativeName>
        <fullName evidence="4">Pterin carbinolamine dehydratase</fullName>
        <shortName evidence="4">PCD</shortName>
    </alternativeName>
</protein>
<dbReference type="Gene3D" id="3.30.1360.20">
    <property type="entry name" value="Transcriptional coactivator/pterin dehydratase"/>
    <property type="match status" value="1"/>
</dbReference>
<evidence type="ECO:0000256" key="2">
    <source>
        <dbReference type="ARBA" id="ARBA00006472"/>
    </source>
</evidence>